<accession>A0A8T0C527</accession>
<reference evidence="2 3" key="1">
    <citation type="journal article" date="2012" name="J. Bacteriol.">
        <title>Genome sequence of the cycloprodigiosin-producing bacterial strain Pseudoalteromonas rubra ATCC 29570(T).</title>
        <authorList>
            <person name="Xie B.B."/>
            <person name="Shu Y.L."/>
            <person name="Qin Q.L."/>
            <person name="Rong J.C."/>
            <person name="Zhang X.Y."/>
            <person name="Chen X.L."/>
            <person name="Zhou B.C."/>
            <person name="Zhang Y.Z."/>
        </authorList>
    </citation>
    <scope>NUCLEOTIDE SEQUENCE [LARGE SCALE GENOMIC DNA]</scope>
    <source>
        <strain evidence="2 3">DSM 6842</strain>
    </source>
</reference>
<protein>
    <recommendedName>
        <fullName evidence="4">Baseplate protein J-like domain-containing protein</fullName>
    </recommendedName>
</protein>
<dbReference type="RefSeq" id="WP_010386073.1">
    <property type="nucleotide sequence ID" value="NZ_AHCD03000035.1"/>
</dbReference>
<sequence length="1190" mass="134515">MKQSDIANTTCCSTLSGTTAQIPPELKPGYFQAEPRDTLYWLHQFKQWSVGLDGQLNQLLPEGISELLLAEYIADPRAVIDQNVLSQEQIEQLQQPQRIVLFYFLKKLSKFNEENKTITTDFKNYIARNILGFEPNPALAERIITFLDLSAAPLLEQQNEDIELKAYVEGRDRPLKYEVECGFDFHAINLKKLMSVNPDVVSKSQFVVTDYKLPLYNPHNLKASKQNTLHPLAPVEAKRGRVFERAWAFSSELLNLSQGTRTITLTLDISDEFGSTQAKDIKVEHVNFFISTAAGWEKLNTPTQNKDCPCEFTFKLSAEFPPIVAISQPEPYEAFAADAPSIKIVSNQQWSIVCEDLTVEVNGLTPELVRNQDTVMSPEGSLVLFGDDAPEQAIFSFAHPELALKPISEMNLTLHWLGKPKDLTEYYKAYDKPQADFKVQVNTIKESKVVGVAKDQALFKTCSIEKKSEQTEVIDTINPSSNQLPNQATNQSENASSDTLEVETCELTEALNNSDWKTAEADPLSQDLYFEIQLTGQSFGHAEYPLLMTNYAVDFAAYRKLMDEAVQKLIDSIANELLVLKKLLESDPNPELTSLIEYLEQLTKTLNAQPSLTAMKREIETSIILLAGVEKHGESIEPLVNQLTAFVQTLVAPTPVNLPYIPQINRLDIFYKSPGNRGADVRTYRLEPAGYMPVAHHKGALEHEESSNKEGLNKGCKELGDSTHGQEEKNDTDAVTRIDSKPKAEDTRHLRPLLGLYFGLENLLKSKESRLFFHGIPGDSNRPKVAIRWSYLAKTGWRELDKYLIEDGTYGLTQSGLLRWITPDDIENNNPLMPTGTYWIAAVPTEEGLIPGCKDKSQDQANSQENSQDYEAYKALMTIQAVRSNGFIIRREIGDLQDCGDITQLPVDSKLFLDGKREQLPEFYTIAPGKEPETEEELWTRAFSSVRYKGRAVTVKDFEDFILTRFGNVMQVKCIPAVFDNSQTLTPDEPITVKAVIVEKNQSLYQPYPLKRKVARQLLKDITKQVLTQTTPFMSSADTQPPCEGDRPIVFEAVNPTYRNVSFRIVVKFRTSQQEEDNKRALLAALEDFINPWVKYRDTPLKFGCWFTYGELLSYLQQIECVEAILNLKLSTADGRSLCPTKSDVFQPDQVAIFCKKNTTIEVVDHFSEYDPSKYQGIGYMKINQDFYVK</sequence>
<feature type="region of interest" description="Disordered" evidence="1">
    <location>
        <begin position="477"/>
        <end position="499"/>
    </location>
</feature>
<dbReference type="GeneID" id="61357939"/>
<gene>
    <name evidence="2" type="ORF">PRUB_a0090</name>
</gene>
<dbReference type="AlphaFoldDB" id="A0A8T0C527"/>
<evidence type="ECO:0000256" key="1">
    <source>
        <dbReference type="SAM" id="MobiDB-lite"/>
    </source>
</evidence>
<feature type="region of interest" description="Disordered" evidence="1">
    <location>
        <begin position="699"/>
        <end position="734"/>
    </location>
</feature>
<evidence type="ECO:0000313" key="3">
    <source>
        <dbReference type="Proteomes" id="UP000016480"/>
    </source>
</evidence>
<comment type="caution">
    <text evidence="2">The sequence shown here is derived from an EMBL/GenBank/DDBJ whole genome shotgun (WGS) entry which is preliminary data.</text>
</comment>
<dbReference type="Proteomes" id="UP000016480">
    <property type="component" value="Unassembled WGS sequence"/>
</dbReference>
<evidence type="ECO:0000313" key="2">
    <source>
        <dbReference type="EMBL" id="KAF7785723.1"/>
    </source>
</evidence>
<proteinExistence type="predicted"/>
<dbReference type="EMBL" id="AHCD03000035">
    <property type="protein sequence ID" value="KAF7785723.1"/>
    <property type="molecule type" value="Genomic_DNA"/>
</dbReference>
<name>A0A8T0C527_9GAMM</name>
<organism evidence="2 3">
    <name type="scientific">Pseudoalteromonas rubra</name>
    <dbReference type="NCBI Taxonomy" id="43658"/>
    <lineage>
        <taxon>Bacteria</taxon>
        <taxon>Pseudomonadati</taxon>
        <taxon>Pseudomonadota</taxon>
        <taxon>Gammaproteobacteria</taxon>
        <taxon>Alteromonadales</taxon>
        <taxon>Pseudoalteromonadaceae</taxon>
        <taxon>Pseudoalteromonas</taxon>
    </lineage>
</organism>
<evidence type="ECO:0008006" key="4">
    <source>
        <dbReference type="Google" id="ProtNLM"/>
    </source>
</evidence>